<reference evidence="2 3" key="1">
    <citation type="submission" date="2024-02" db="EMBL/GenBank/DDBJ databases">
        <title>First draft genome assembly of two strains of Seiridium cardinale.</title>
        <authorList>
            <person name="Emiliani G."/>
            <person name="Scali E."/>
        </authorList>
    </citation>
    <scope>NUCLEOTIDE SEQUENCE [LARGE SCALE GENOMIC DNA]</scope>
    <source>
        <strain evidence="2 3">BM-138-000479</strain>
    </source>
</reference>
<accession>A0ABR2Y3W2</accession>
<keyword evidence="1" id="KW-0732">Signal</keyword>
<proteinExistence type="predicted"/>
<sequence>MQFFTIAAAALLTSTGLAAPSANARTLQVQVEFQGAAGVAQTQWVPADGATYAVEADFSASHIAVLDPVPASVNCYAYGIDGSETFTYGPGTVDVGPPQVQTTISCTLGPR</sequence>
<gene>
    <name evidence="2" type="ORF">SCAR479_01951</name>
</gene>
<dbReference type="EMBL" id="JARVKM010000005">
    <property type="protein sequence ID" value="KAK9780765.1"/>
    <property type="molecule type" value="Genomic_DNA"/>
</dbReference>
<feature type="signal peptide" evidence="1">
    <location>
        <begin position="1"/>
        <end position="18"/>
    </location>
</feature>
<evidence type="ECO:0000313" key="3">
    <source>
        <dbReference type="Proteomes" id="UP001465668"/>
    </source>
</evidence>
<evidence type="ECO:0000256" key="1">
    <source>
        <dbReference type="SAM" id="SignalP"/>
    </source>
</evidence>
<feature type="chain" id="PRO_5046892929" evidence="1">
    <location>
        <begin position="19"/>
        <end position="111"/>
    </location>
</feature>
<comment type="caution">
    <text evidence="2">The sequence shown here is derived from an EMBL/GenBank/DDBJ whole genome shotgun (WGS) entry which is preliminary data.</text>
</comment>
<protein>
    <submittedName>
        <fullName evidence="2">Uncharacterized protein</fullName>
    </submittedName>
</protein>
<dbReference type="Proteomes" id="UP001465668">
    <property type="component" value="Unassembled WGS sequence"/>
</dbReference>
<organism evidence="2 3">
    <name type="scientific">Seiridium cardinale</name>
    <dbReference type="NCBI Taxonomy" id="138064"/>
    <lineage>
        <taxon>Eukaryota</taxon>
        <taxon>Fungi</taxon>
        <taxon>Dikarya</taxon>
        <taxon>Ascomycota</taxon>
        <taxon>Pezizomycotina</taxon>
        <taxon>Sordariomycetes</taxon>
        <taxon>Xylariomycetidae</taxon>
        <taxon>Amphisphaeriales</taxon>
        <taxon>Sporocadaceae</taxon>
        <taxon>Seiridium</taxon>
    </lineage>
</organism>
<evidence type="ECO:0000313" key="2">
    <source>
        <dbReference type="EMBL" id="KAK9780765.1"/>
    </source>
</evidence>
<keyword evidence="3" id="KW-1185">Reference proteome</keyword>
<name>A0ABR2Y3W2_9PEZI</name>